<dbReference type="Proteomes" id="UP000245771">
    <property type="component" value="Unassembled WGS sequence"/>
</dbReference>
<dbReference type="InParanoid" id="A0A316V9V7"/>
<evidence type="ECO:0000313" key="2">
    <source>
        <dbReference type="Proteomes" id="UP000245771"/>
    </source>
</evidence>
<name>A0A316V9V7_9BASI</name>
<feature type="non-terminal residue" evidence="1">
    <location>
        <position position="176"/>
    </location>
</feature>
<dbReference type="PANTHER" id="PTHR17901:SF14">
    <property type="entry name" value="MAGNESIUM-DEPENDENT PHOSPHATASE 1"/>
    <property type="match status" value="1"/>
</dbReference>
<dbReference type="NCBIfam" id="TIGR01681">
    <property type="entry name" value="HAD-SF-IIIC"/>
    <property type="match status" value="1"/>
</dbReference>
<gene>
    <name evidence="1" type="ORF">FA14DRAFT_114921</name>
</gene>
<dbReference type="InterPro" id="IPR010036">
    <property type="entry name" value="MDP_1_eu_arc"/>
</dbReference>
<protein>
    <submittedName>
        <fullName evidence="1">Magnesium-dependent phosphatase-1</fullName>
    </submittedName>
</protein>
<dbReference type="SUPFAM" id="SSF56784">
    <property type="entry name" value="HAD-like"/>
    <property type="match status" value="1"/>
</dbReference>
<dbReference type="InterPro" id="IPR023214">
    <property type="entry name" value="HAD_sf"/>
</dbReference>
<dbReference type="SFLD" id="SFLDS00003">
    <property type="entry name" value="Haloacid_Dehalogenase"/>
    <property type="match status" value="1"/>
</dbReference>
<dbReference type="GeneID" id="37017861"/>
<dbReference type="SFLD" id="SFLDG01129">
    <property type="entry name" value="C1.5:_HAD__Beta-PGM__Phosphata"/>
    <property type="match status" value="1"/>
</dbReference>
<dbReference type="OrthoDB" id="2865258at2759"/>
<keyword evidence="2" id="KW-1185">Reference proteome</keyword>
<dbReference type="PANTHER" id="PTHR17901">
    <property type="entry name" value="MAGNESIUM-DEPENDENT PHOSPHATASE 1 MDP1"/>
    <property type="match status" value="1"/>
</dbReference>
<dbReference type="Gene3D" id="3.40.50.1000">
    <property type="entry name" value="HAD superfamily/HAD-like"/>
    <property type="match status" value="1"/>
</dbReference>
<sequence length="176" mass="20028">LPKLVAFDLDYTVWPTWVDTSVDGPLKRRGEDINKVYDRSGSPLSLYPHVPAILFFLQSKQITVAAASRTCAPTIARQALNNLLIVDDGVRRLTFTPIPTMKLFDQLEIYPGSKITHFRKINEKTGIPFEDMIFFDDEHRNAEVSTKLGVHFELVGHQGTDLATFENAIRQWRAKK</sequence>
<feature type="non-terminal residue" evidence="1">
    <location>
        <position position="1"/>
    </location>
</feature>
<proteinExistence type="predicted"/>
<organism evidence="1 2">
    <name type="scientific">Meira miltonrushii</name>
    <dbReference type="NCBI Taxonomy" id="1280837"/>
    <lineage>
        <taxon>Eukaryota</taxon>
        <taxon>Fungi</taxon>
        <taxon>Dikarya</taxon>
        <taxon>Basidiomycota</taxon>
        <taxon>Ustilaginomycotina</taxon>
        <taxon>Exobasidiomycetes</taxon>
        <taxon>Exobasidiales</taxon>
        <taxon>Brachybasidiaceae</taxon>
        <taxon>Meira</taxon>
    </lineage>
</organism>
<dbReference type="RefSeq" id="XP_025354356.1">
    <property type="nucleotide sequence ID" value="XM_025496080.1"/>
</dbReference>
<dbReference type="EMBL" id="KZ819604">
    <property type="protein sequence ID" value="PWN34054.1"/>
    <property type="molecule type" value="Genomic_DNA"/>
</dbReference>
<dbReference type="SFLD" id="SFLDG01131">
    <property type="entry name" value="C1.5.2:_MDP_Like"/>
    <property type="match status" value="1"/>
</dbReference>
<accession>A0A316V9V7</accession>
<dbReference type="GO" id="GO:0003993">
    <property type="term" value="F:acid phosphatase activity"/>
    <property type="evidence" value="ECO:0007669"/>
    <property type="project" value="TreeGrafter"/>
</dbReference>
<dbReference type="FunCoup" id="A0A316V9V7">
    <property type="interactions" value="32"/>
</dbReference>
<dbReference type="AlphaFoldDB" id="A0A316V9V7"/>
<dbReference type="STRING" id="1280837.A0A316V9V7"/>
<dbReference type="InterPro" id="IPR036412">
    <property type="entry name" value="HAD-like_sf"/>
</dbReference>
<dbReference type="InterPro" id="IPR010033">
    <property type="entry name" value="HAD_SF_ppase_IIIC"/>
</dbReference>
<reference evidence="1 2" key="1">
    <citation type="journal article" date="2018" name="Mol. Biol. Evol.">
        <title>Broad Genomic Sampling Reveals a Smut Pathogenic Ancestry of the Fungal Clade Ustilaginomycotina.</title>
        <authorList>
            <person name="Kijpornyongpan T."/>
            <person name="Mondo S.J."/>
            <person name="Barry K."/>
            <person name="Sandor L."/>
            <person name="Lee J."/>
            <person name="Lipzen A."/>
            <person name="Pangilinan J."/>
            <person name="LaButti K."/>
            <person name="Hainaut M."/>
            <person name="Henrissat B."/>
            <person name="Grigoriev I.V."/>
            <person name="Spatafora J.W."/>
            <person name="Aime M.C."/>
        </authorList>
    </citation>
    <scope>NUCLEOTIDE SEQUENCE [LARGE SCALE GENOMIC DNA]</scope>
    <source>
        <strain evidence="1 2">MCA 3882</strain>
    </source>
</reference>
<dbReference type="NCBIfam" id="TIGR01685">
    <property type="entry name" value="MDP-1"/>
    <property type="match status" value="1"/>
</dbReference>
<evidence type="ECO:0000313" key="1">
    <source>
        <dbReference type="EMBL" id="PWN34054.1"/>
    </source>
</evidence>
<dbReference type="Pfam" id="PF12689">
    <property type="entry name" value="Acid_PPase"/>
    <property type="match status" value="1"/>
</dbReference>